<dbReference type="SMART" id="SM00320">
    <property type="entry name" value="WD40"/>
    <property type="match status" value="6"/>
</dbReference>
<sequence length="330" mass="35697">MMDTQHQQQASTVQPAHRVETEHTDMIYDMKIDYHSHRIATCSSDRTVRIYEAKQNTTTPNALVAVLDVPCDGPVWRVAWSHPKFNVLAASTQCGKVAFYRNKAPTGAPEAWGLLDVHQTRPSSINAIDFAPHEYGLVLAAASADGTVSLITMTQAGWVTTSSFQDNSVGCTSVSWAPFNSLGGQGVRRVVVGGCDSIVKIWSLLDGASAWQTTESLPTGHSDWVRDVAWAPNAGMPCNTIASGGDDRRVLIWSQVEAGGPWTVEQLGASFRAPVYRLAWSVAGQVLSVSAGEDSVTLWKQKQQSSNQTWRWTLVTSMADSGAVPAPPTL</sequence>
<comment type="similarity">
    <text evidence="2">Belongs to the WD repeat SEC13 family.</text>
</comment>
<dbReference type="EMBL" id="KI913131">
    <property type="protein sequence ID" value="ETV78031.1"/>
    <property type="molecule type" value="Genomic_DNA"/>
</dbReference>
<gene>
    <name evidence="13" type="ORF">H257_08248</name>
</gene>
<dbReference type="InterPro" id="IPR015943">
    <property type="entry name" value="WD40/YVTN_repeat-like_dom_sf"/>
</dbReference>
<reference evidence="13" key="1">
    <citation type="submission" date="2013-12" db="EMBL/GenBank/DDBJ databases">
        <title>The Genome Sequence of Aphanomyces astaci APO3.</title>
        <authorList>
            <consortium name="The Broad Institute Genomics Platform"/>
            <person name="Russ C."/>
            <person name="Tyler B."/>
            <person name="van West P."/>
            <person name="Dieguez-Uribeondo J."/>
            <person name="Young S.K."/>
            <person name="Zeng Q."/>
            <person name="Gargeya S."/>
            <person name="Fitzgerald M."/>
            <person name="Abouelleil A."/>
            <person name="Alvarado L."/>
            <person name="Chapman S.B."/>
            <person name="Gainer-Dewar J."/>
            <person name="Goldberg J."/>
            <person name="Griggs A."/>
            <person name="Gujja S."/>
            <person name="Hansen M."/>
            <person name="Howarth C."/>
            <person name="Imamovic A."/>
            <person name="Ireland A."/>
            <person name="Larimer J."/>
            <person name="McCowan C."/>
            <person name="Murphy C."/>
            <person name="Pearson M."/>
            <person name="Poon T.W."/>
            <person name="Priest M."/>
            <person name="Roberts A."/>
            <person name="Saif S."/>
            <person name="Shea T."/>
            <person name="Sykes S."/>
            <person name="Wortman J."/>
            <person name="Nusbaum C."/>
            <person name="Birren B."/>
        </authorList>
    </citation>
    <scope>NUCLEOTIDE SEQUENCE [LARGE SCALE GENOMIC DNA]</scope>
    <source>
        <strain evidence="13">APO3</strain>
    </source>
</reference>
<dbReference type="OrthoDB" id="364224at2759"/>
<evidence type="ECO:0000256" key="1">
    <source>
        <dbReference type="ARBA" id="ARBA00004567"/>
    </source>
</evidence>
<accession>W4GFJ4</accession>
<proteinExistence type="inferred from homology"/>
<dbReference type="PROSITE" id="PS50294">
    <property type="entry name" value="WD_REPEATS_REGION"/>
    <property type="match status" value="1"/>
</dbReference>
<keyword evidence="9" id="KW-0906">Nuclear pore complex</keyword>
<evidence type="ECO:0008006" key="14">
    <source>
        <dbReference type="Google" id="ProtNLM"/>
    </source>
</evidence>
<evidence type="ECO:0000256" key="11">
    <source>
        <dbReference type="PROSITE-ProRule" id="PRU00221"/>
    </source>
</evidence>
<dbReference type="GO" id="GO:0006606">
    <property type="term" value="P:protein import into nucleus"/>
    <property type="evidence" value="ECO:0007669"/>
    <property type="project" value="TreeGrafter"/>
</dbReference>
<dbReference type="GO" id="GO:0031080">
    <property type="term" value="C:nuclear pore outer ring"/>
    <property type="evidence" value="ECO:0007669"/>
    <property type="project" value="TreeGrafter"/>
</dbReference>
<dbReference type="AlphaFoldDB" id="W4GFJ4"/>
<evidence type="ECO:0000256" key="10">
    <source>
        <dbReference type="ARBA" id="ARBA00023242"/>
    </source>
</evidence>
<dbReference type="GO" id="GO:0005198">
    <property type="term" value="F:structural molecule activity"/>
    <property type="evidence" value="ECO:0007669"/>
    <property type="project" value="InterPro"/>
</dbReference>
<feature type="region of interest" description="Disordered" evidence="12">
    <location>
        <begin position="1"/>
        <end position="20"/>
    </location>
</feature>
<dbReference type="GO" id="GO:0051028">
    <property type="term" value="P:mRNA transport"/>
    <property type="evidence" value="ECO:0007669"/>
    <property type="project" value="UniProtKB-KW"/>
</dbReference>
<evidence type="ECO:0000256" key="5">
    <source>
        <dbReference type="ARBA" id="ARBA00022737"/>
    </source>
</evidence>
<dbReference type="PANTHER" id="PTHR11024:SF2">
    <property type="entry name" value="PROTEIN SEC13 HOMOLOG"/>
    <property type="match status" value="1"/>
</dbReference>
<dbReference type="Pfam" id="PF00400">
    <property type="entry name" value="WD40"/>
    <property type="match status" value="3"/>
</dbReference>
<evidence type="ECO:0000256" key="7">
    <source>
        <dbReference type="ARBA" id="ARBA00022927"/>
    </source>
</evidence>
<name>W4GFJ4_APHAT</name>
<dbReference type="SUPFAM" id="SSF50978">
    <property type="entry name" value="WD40 repeat-like"/>
    <property type="match status" value="1"/>
</dbReference>
<feature type="repeat" description="WD" evidence="11">
    <location>
        <begin position="20"/>
        <end position="61"/>
    </location>
</feature>
<evidence type="ECO:0000313" key="13">
    <source>
        <dbReference type="EMBL" id="ETV78031.1"/>
    </source>
</evidence>
<dbReference type="PROSITE" id="PS50082">
    <property type="entry name" value="WD_REPEATS_2"/>
    <property type="match status" value="2"/>
</dbReference>
<evidence type="ECO:0000256" key="3">
    <source>
        <dbReference type="ARBA" id="ARBA00022448"/>
    </source>
</evidence>
<evidence type="ECO:0000256" key="4">
    <source>
        <dbReference type="ARBA" id="ARBA00022574"/>
    </source>
</evidence>
<evidence type="ECO:0000256" key="9">
    <source>
        <dbReference type="ARBA" id="ARBA00023132"/>
    </source>
</evidence>
<evidence type="ECO:0000256" key="8">
    <source>
        <dbReference type="ARBA" id="ARBA00023010"/>
    </source>
</evidence>
<evidence type="ECO:0000256" key="2">
    <source>
        <dbReference type="ARBA" id="ARBA00010102"/>
    </source>
</evidence>
<keyword evidence="5" id="KW-0677">Repeat</keyword>
<dbReference type="InterPro" id="IPR001680">
    <property type="entry name" value="WD40_rpt"/>
</dbReference>
<keyword evidence="4 11" id="KW-0853">WD repeat</keyword>
<keyword evidence="7" id="KW-0653">Protein transport</keyword>
<dbReference type="RefSeq" id="XP_009832368.1">
    <property type="nucleotide sequence ID" value="XM_009834066.1"/>
</dbReference>
<dbReference type="InterPro" id="IPR036322">
    <property type="entry name" value="WD40_repeat_dom_sf"/>
</dbReference>
<keyword evidence="10" id="KW-0539">Nucleus</keyword>
<evidence type="ECO:0000256" key="12">
    <source>
        <dbReference type="SAM" id="MobiDB-lite"/>
    </source>
</evidence>
<keyword evidence="3" id="KW-0813">Transport</keyword>
<dbReference type="VEuPathDB" id="FungiDB:H257_08248"/>
<dbReference type="GO" id="GO:0030127">
    <property type="term" value="C:COPII vesicle coat"/>
    <property type="evidence" value="ECO:0007669"/>
    <property type="project" value="TreeGrafter"/>
</dbReference>
<feature type="repeat" description="WD" evidence="11">
    <location>
        <begin position="218"/>
        <end position="254"/>
    </location>
</feature>
<dbReference type="InterPro" id="IPR037363">
    <property type="entry name" value="Sec13/Seh1_fam"/>
</dbReference>
<keyword evidence="8" id="KW-0811">Translocation</keyword>
<protein>
    <recommendedName>
        <fullName evidence="14">Protein transporter SEC13</fullName>
    </recommendedName>
</protein>
<dbReference type="GeneID" id="20810244"/>
<dbReference type="PANTHER" id="PTHR11024">
    <property type="entry name" value="NUCLEAR PORE COMPLEX PROTEIN SEC13 / SEH1 FAMILY MEMBER"/>
    <property type="match status" value="1"/>
</dbReference>
<feature type="compositionally biased region" description="Polar residues" evidence="12">
    <location>
        <begin position="1"/>
        <end position="14"/>
    </location>
</feature>
<evidence type="ECO:0000256" key="6">
    <source>
        <dbReference type="ARBA" id="ARBA00022816"/>
    </source>
</evidence>
<organism evidence="13">
    <name type="scientific">Aphanomyces astaci</name>
    <name type="common">Crayfish plague agent</name>
    <dbReference type="NCBI Taxonomy" id="112090"/>
    <lineage>
        <taxon>Eukaryota</taxon>
        <taxon>Sar</taxon>
        <taxon>Stramenopiles</taxon>
        <taxon>Oomycota</taxon>
        <taxon>Saprolegniomycetes</taxon>
        <taxon>Saprolegniales</taxon>
        <taxon>Verrucalvaceae</taxon>
        <taxon>Aphanomyces</taxon>
    </lineage>
</organism>
<dbReference type="Gene3D" id="2.130.10.10">
    <property type="entry name" value="YVTN repeat-like/Quinoprotein amine dehydrogenase"/>
    <property type="match status" value="1"/>
</dbReference>
<comment type="subcellular location">
    <subcellularLocation>
        <location evidence="1">Nucleus</location>
        <location evidence="1">Nuclear pore complex</location>
    </subcellularLocation>
</comment>
<dbReference type="GO" id="GO:0090114">
    <property type="term" value="P:COPII-coated vesicle budding"/>
    <property type="evidence" value="ECO:0007669"/>
    <property type="project" value="TreeGrafter"/>
</dbReference>
<keyword evidence="6" id="KW-0509">mRNA transport</keyword>
<dbReference type="STRING" id="112090.W4GFJ4"/>